<dbReference type="OrthoDB" id="5876240at2759"/>
<evidence type="ECO:0000256" key="5">
    <source>
        <dbReference type="ARBA" id="ARBA00022833"/>
    </source>
</evidence>
<dbReference type="PROSITE" id="PS50157">
    <property type="entry name" value="ZINC_FINGER_C2H2_2"/>
    <property type="match status" value="5"/>
</dbReference>
<dbReference type="GO" id="GO:0008270">
    <property type="term" value="F:zinc ion binding"/>
    <property type="evidence" value="ECO:0007669"/>
    <property type="project" value="UniProtKB-KW"/>
</dbReference>
<evidence type="ECO:0000256" key="8">
    <source>
        <dbReference type="ARBA" id="ARBA00023163"/>
    </source>
</evidence>
<dbReference type="InterPro" id="IPR013087">
    <property type="entry name" value="Znf_C2H2_type"/>
</dbReference>
<dbReference type="FunFam" id="3.30.160.60:FF:000322">
    <property type="entry name" value="GDNF-inducible zinc finger protein 1"/>
    <property type="match status" value="1"/>
</dbReference>
<gene>
    <name evidence="11" type="ORF">CTOB1V02_LOCUS3056</name>
</gene>
<keyword evidence="2" id="KW-0479">Metal-binding</keyword>
<keyword evidence="5" id="KW-0862">Zinc</keyword>
<evidence type="ECO:0000256" key="6">
    <source>
        <dbReference type="ARBA" id="ARBA00023015"/>
    </source>
</evidence>
<evidence type="ECO:0000256" key="7">
    <source>
        <dbReference type="ARBA" id="ARBA00023125"/>
    </source>
</evidence>
<keyword evidence="7" id="KW-0238">DNA-binding</keyword>
<evidence type="ECO:0000256" key="4">
    <source>
        <dbReference type="ARBA" id="ARBA00022771"/>
    </source>
</evidence>
<evidence type="ECO:0000256" key="10">
    <source>
        <dbReference type="SAM" id="MobiDB-lite"/>
    </source>
</evidence>
<keyword evidence="3" id="KW-0677">Repeat</keyword>
<evidence type="ECO:0000256" key="1">
    <source>
        <dbReference type="ARBA" id="ARBA00004123"/>
    </source>
</evidence>
<evidence type="ECO:0000256" key="3">
    <source>
        <dbReference type="ARBA" id="ARBA00022737"/>
    </source>
</evidence>
<keyword evidence="4" id="KW-0863">Zinc-finger</keyword>
<dbReference type="PANTHER" id="PTHR24379">
    <property type="entry name" value="KRAB AND ZINC FINGER DOMAIN-CONTAINING"/>
    <property type="match status" value="1"/>
</dbReference>
<comment type="subcellular location">
    <subcellularLocation>
        <location evidence="1">Nucleus</location>
    </subcellularLocation>
</comment>
<dbReference type="PANTHER" id="PTHR24379:SF121">
    <property type="entry name" value="C2H2-TYPE DOMAIN-CONTAINING PROTEIN"/>
    <property type="match status" value="1"/>
</dbReference>
<protein>
    <submittedName>
        <fullName evidence="11">Uncharacterized protein</fullName>
    </submittedName>
</protein>
<dbReference type="SUPFAM" id="SSF57667">
    <property type="entry name" value="beta-beta-alpha zinc fingers"/>
    <property type="match status" value="2"/>
</dbReference>
<feature type="region of interest" description="Disordered" evidence="10">
    <location>
        <begin position="590"/>
        <end position="609"/>
    </location>
</feature>
<feature type="region of interest" description="Disordered" evidence="10">
    <location>
        <begin position="51"/>
        <end position="74"/>
    </location>
</feature>
<feature type="compositionally biased region" description="Polar residues" evidence="10">
    <location>
        <begin position="423"/>
        <end position="436"/>
    </location>
</feature>
<keyword evidence="8" id="KW-0804">Transcription</keyword>
<organism evidence="11">
    <name type="scientific">Cyprideis torosa</name>
    <dbReference type="NCBI Taxonomy" id="163714"/>
    <lineage>
        <taxon>Eukaryota</taxon>
        <taxon>Metazoa</taxon>
        <taxon>Ecdysozoa</taxon>
        <taxon>Arthropoda</taxon>
        <taxon>Crustacea</taxon>
        <taxon>Oligostraca</taxon>
        <taxon>Ostracoda</taxon>
        <taxon>Podocopa</taxon>
        <taxon>Podocopida</taxon>
        <taxon>Cytherocopina</taxon>
        <taxon>Cytheroidea</taxon>
        <taxon>Cytherideidae</taxon>
        <taxon>Cyprideis</taxon>
    </lineage>
</organism>
<feature type="compositionally biased region" description="Low complexity" evidence="10">
    <location>
        <begin position="445"/>
        <end position="479"/>
    </location>
</feature>
<evidence type="ECO:0000256" key="9">
    <source>
        <dbReference type="ARBA" id="ARBA00023242"/>
    </source>
</evidence>
<keyword evidence="6" id="KW-0805">Transcription regulation</keyword>
<evidence type="ECO:0000256" key="2">
    <source>
        <dbReference type="ARBA" id="ARBA00022723"/>
    </source>
</evidence>
<evidence type="ECO:0000313" key="11">
    <source>
        <dbReference type="EMBL" id="CAD7225109.1"/>
    </source>
</evidence>
<proteinExistence type="predicted"/>
<dbReference type="PROSITE" id="PS00028">
    <property type="entry name" value="ZINC_FINGER_C2H2_1"/>
    <property type="match status" value="5"/>
</dbReference>
<dbReference type="GO" id="GO:0003677">
    <property type="term" value="F:DNA binding"/>
    <property type="evidence" value="ECO:0007669"/>
    <property type="project" value="UniProtKB-KW"/>
</dbReference>
<reference evidence="11" key="1">
    <citation type="submission" date="2020-11" db="EMBL/GenBank/DDBJ databases">
        <authorList>
            <person name="Tran Van P."/>
        </authorList>
    </citation>
    <scope>NUCLEOTIDE SEQUENCE</scope>
</reference>
<dbReference type="Gene3D" id="3.30.160.60">
    <property type="entry name" value="Classic Zinc Finger"/>
    <property type="match status" value="3"/>
</dbReference>
<dbReference type="EMBL" id="OB660503">
    <property type="protein sequence ID" value="CAD7225109.1"/>
    <property type="molecule type" value="Genomic_DNA"/>
</dbReference>
<name>A0A7R8W682_9CRUS</name>
<accession>A0A7R8W682</accession>
<dbReference type="AlphaFoldDB" id="A0A7R8W682"/>
<feature type="region of interest" description="Disordered" evidence="10">
    <location>
        <begin position="421"/>
        <end position="529"/>
    </location>
</feature>
<dbReference type="InterPro" id="IPR036236">
    <property type="entry name" value="Znf_C2H2_sf"/>
</dbReference>
<dbReference type="GO" id="GO:0005634">
    <property type="term" value="C:nucleus"/>
    <property type="evidence" value="ECO:0007669"/>
    <property type="project" value="UniProtKB-SubCell"/>
</dbReference>
<keyword evidence="9" id="KW-0539">Nucleus</keyword>
<dbReference type="SMART" id="SM00355">
    <property type="entry name" value="ZnF_C2H2"/>
    <property type="match status" value="9"/>
</dbReference>
<sequence>MNDVNPFECPLSLDSESNTMAITPAVLQLFPGTSLITSDVNAPLNPDVGLSSKRLLPPKTAKTTGVSGMKSRKGSKTLLHGGAAGNISIFDLGNRGKGVLMVTESHAIRNRDTSVSKKTVTRSTATELRRRSSAGVGPSLDCSTASIGSHSAPKILYATPPTSIVLGSAAAVTGVDSKSTPSISSVTFVSKTLRNSTLRKRDGNFHSVRSMSSATNLSVSRAALYQQSPRVLENGTPAPTLLRLISKTRPGKLLSQPTIRTYTSARIANSCNTVSSSSVALSVNENTNSADDYKTSDICRKPLPRRRKVLLDAENKRIKSLIQKVTSFRCSFCSFLCLTEEGATRHIRDTHFTGDDFSADDEHREVPMTQYVCCECWAVFSSLKGLRAHFTTTHPGLEFHVGTINKAPVFSKLLEAEREEFKSQNSPLPSSLSITADSPYLQPLSSPSDHFESPSSSPLMTISTSATMLTTTSMSPTPSHFRSLSPDFSPTPPSSGIGDSEDKSAAGGLHSGEHSRSSPQFPSVDEKASSSLTLTSTSINTTLQESVSRTCASTASATATSKGSFATQDEKIVRANLDLKYPKSLNSDCASLSGKKRGRPKNSKNLGITNLKRTNPQMRNSAVLDREVGQKCGLDDCAIRLRSEQNLDYHRKCHEGTHFACPLCDHTHEKWISMCSHLWKVHSIDMELYACNQCNYKTVSLSKLVNLHKRSHSDDRPFPCDQCGKQFKTSKQLRNHKVIHNKRKWSQGPLKASCDTCSRKFVNKRMLEQHCKAVHDKLRPYCCSFCGYRASSRSTLKMHLRKHSGRDSGLLFNCSLCPYGTIKRDFFLTHMADHKQGKTEITPTTSAAVILSSSRPLSPSGEANSTEILPVLNVDSFIPFGNLFPPMRDDMSFSLESPAIQTSSEEGAFDNSPLLSSTSAVIPIQGAMGSFSADKIRV</sequence>